<organism evidence="3 4">
    <name type="scientific">Sanghuangporus baumii</name>
    <name type="common">Phellinus baumii</name>
    <dbReference type="NCBI Taxonomy" id="108892"/>
    <lineage>
        <taxon>Eukaryota</taxon>
        <taxon>Fungi</taxon>
        <taxon>Dikarya</taxon>
        <taxon>Basidiomycota</taxon>
        <taxon>Agaricomycotina</taxon>
        <taxon>Agaricomycetes</taxon>
        <taxon>Hymenochaetales</taxon>
        <taxon>Hymenochaetaceae</taxon>
        <taxon>Sanghuangporus</taxon>
    </lineage>
</organism>
<evidence type="ECO:0000313" key="4">
    <source>
        <dbReference type="Proteomes" id="UP000757232"/>
    </source>
</evidence>
<dbReference type="AlphaFoldDB" id="A0A9Q5N7V1"/>
<evidence type="ECO:0000313" key="3">
    <source>
        <dbReference type="EMBL" id="OCB87256.1"/>
    </source>
</evidence>
<dbReference type="Proteomes" id="UP000757232">
    <property type="component" value="Unassembled WGS sequence"/>
</dbReference>
<keyword evidence="4" id="KW-1185">Reference proteome</keyword>
<keyword evidence="2" id="KW-0732">Signal</keyword>
<dbReference type="EMBL" id="LNZH02000193">
    <property type="protein sequence ID" value="OCB87256.1"/>
    <property type="molecule type" value="Genomic_DNA"/>
</dbReference>
<sequence length="76" mass="8422">MWVATLIALDALEEMVAETVAAAEMEVEVMEEAGMEEVEAEMEEVEVEVEAEEAVTEEEEAVTEEEEVVGVKFSVR</sequence>
<proteinExistence type="predicted"/>
<comment type="caution">
    <text evidence="3">The sequence shown here is derived from an EMBL/GenBank/DDBJ whole genome shotgun (WGS) entry which is preliminary data.</text>
</comment>
<evidence type="ECO:0000256" key="2">
    <source>
        <dbReference type="SAM" id="SignalP"/>
    </source>
</evidence>
<name>A0A9Q5N7V1_SANBA</name>
<protein>
    <submittedName>
        <fullName evidence="3">Uncharacterized protein</fullName>
    </submittedName>
</protein>
<evidence type="ECO:0000256" key="1">
    <source>
        <dbReference type="SAM" id="MobiDB-lite"/>
    </source>
</evidence>
<reference evidence="3" key="1">
    <citation type="submission" date="2016-06" db="EMBL/GenBank/DDBJ databases">
        <title>Draft Genome sequence of the fungus Inonotus baumii.</title>
        <authorList>
            <person name="Zhu H."/>
            <person name="Lin W."/>
        </authorList>
    </citation>
    <scope>NUCLEOTIDE SEQUENCE</scope>
    <source>
        <strain evidence="3">821</strain>
    </source>
</reference>
<feature type="signal peptide" evidence="2">
    <location>
        <begin position="1"/>
        <end position="17"/>
    </location>
</feature>
<feature type="compositionally biased region" description="Acidic residues" evidence="1">
    <location>
        <begin position="52"/>
        <end position="68"/>
    </location>
</feature>
<feature type="region of interest" description="Disordered" evidence="1">
    <location>
        <begin position="52"/>
        <end position="76"/>
    </location>
</feature>
<accession>A0A9Q5N7V1</accession>
<gene>
    <name evidence="3" type="ORF">A7U60_g5583</name>
</gene>
<feature type="chain" id="PRO_5040226590" evidence="2">
    <location>
        <begin position="18"/>
        <end position="76"/>
    </location>
</feature>